<accession>A0A843VTD3</accession>
<organism evidence="2 3">
    <name type="scientific">Colocasia esculenta</name>
    <name type="common">Wild taro</name>
    <name type="synonym">Arum esculentum</name>
    <dbReference type="NCBI Taxonomy" id="4460"/>
    <lineage>
        <taxon>Eukaryota</taxon>
        <taxon>Viridiplantae</taxon>
        <taxon>Streptophyta</taxon>
        <taxon>Embryophyta</taxon>
        <taxon>Tracheophyta</taxon>
        <taxon>Spermatophyta</taxon>
        <taxon>Magnoliopsida</taxon>
        <taxon>Liliopsida</taxon>
        <taxon>Araceae</taxon>
        <taxon>Aroideae</taxon>
        <taxon>Colocasieae</taxon>
        <taxon>Colocasia</taxon>
    </lineage>
</organism>
<dbReference type="Proteomes" id="UP000652761">
    <property type="component" value="Unassembled WGS sequence"/>
</dbReference>
<evidence type="ECO:0000313" key="3">
    <source>
        <dbReference type="Proteomes" id="UP000652761"/>
    </source>
</evidence>
<comment type="caution">
    <text evidence="2">The sequence shown here is derived from an EMBL/GenBank/DDBJ whole genome shotgun (WGS) entry which is preliminary data.</text>
</comment>
<evidence type="ECO:0000313" key="2">
    <source>
        <dbReference type="EMBL" id="MQL95483.1"/>
    </source>
</evidence>
<dbReference type="OrthoDB" id="1933276at2759"/>
<dbReference type="AlphaFoldDB" id="A0A843VTD3"/>
<reference evidence="2" key="1">
    <citation type="submission" date="2017-07" db="EMBL/GenBank/DDBJ databases">
        <title>Taro Niue Genome Assembly and Annotation.</title>
        <authorList>
            <person name="Atibalentja N."/>
            <person name="Keating K."/>
            <person name="Fields C.J."/>
        </authorList>
    </citation>
    <scope>NUCLEOTIDE SEQUENCE</scope>
    <source>
        <strain evidence="2">Niue_2</strain>
        <tissue evidence="2">Leaf</tissue>
    </source>
</reference>
<dbReference type="EMBL" id="NMUH01001798">
    <property type="protein sequence ID" value="MQL95483.1"/>
    <property type="molecule type" value="Genomic_DNA"/>
</dbReference>
<protein>
    <submittedName>
        <fullName evidence="2">Uncharacterized protein</fullName>
    </submittedName>
</protein>
<name>A0A843VTD3_COLES</name>
<sequence length="165" mass="16100">MGGCATKPKKPHGHLPDEDPSAPELVAKSVDIPAAAPATAAEVKEAGDGGNAGNETGGDAPADGSEPKAEHKADAAAVVTGGEAGAQDGSEKAKLELPNPDAAEAPKDAAEGATTPKEAAAAAAVADAYAGEATEEAKKPQEAKTWVEEVSHKEGTAAANDSSSA</sequence>
<feature type="compositionally biased region" description="Basic and acidic residues" evidence="1">
    <location>
        <begin position="135"/>
        <end position="155"/>
    </location>
</feature>
<keyword evidence="3" id="KW-1185">Reference proteome</keyword>
<feature type="compositionally biased region" description="Basic and acidic residues" evidence="1">
    <location>
        <begin position="65"/>
        <end position="74"/>
    </location>
</feature>
<gene>
    <name evidence="2" type="ORF">Taro_028153</name>
</gene>
<proteinExistence type="predicted"/>
<feature type="compositionally biased region" description="Low complexity" evidence="1">
    <location>
        <begin position="111"/>
        <end position="132"/>
    </location>
</feature>
<feature type="region of interest" description="Disordered" evidence="1">
    <location>
        <begin position="1"/>
        <end position="165"/>
    </location>
</feature>
<evidence type="ECO:0000256" key="1">
    <source>
        <dbReference type="SAM" id="MobiDB-lite"/>
    </source>
</evidence>